<keyword evidence="3 9" id="KW-0808">Transferase</keyword>
<evidence type="ECO:0000256" key="4">
    <source>
        <dbReference type="ARBA" id="ARBA00023055"/>
    </source>
</evidence>
<dbReference type="InterPro" id="IPR020613">
    <property type="entry name" value="Thiolase_CS"/>
</dbReference>
<dbReference type="InterPro" id="IPR055140">
    <property type="entry name" value="Thiolase_C_2"/>
</dbReference>
<dbReference type="EMBL" id="FOOX01000012">
    <property type="protein sequence ID" value="SFG93916.1"/>
    <property type="molecule type" value="Genomic_DNA"/>
</dbReference>
<name>A0A1I2W1G7_9FIRM</name>
<dbReference type="PIRSF" id="PIRSF000429">
    <property type="entry name" value="Ac-CoA_Ac_transf"/>
    <property type="match status" value="1"/>
</dbReference>
<proteinExistence type="predicted"/>
<organism evidence="9 10">
    <name type="scientific">Desulfotruncus arcticus DSM 17038</name>
    <dbReference type="NCBI Taxonomy" id="1121424"/>
    <lineage>
        <taxon>Bacteria</taxon>
        <taxon>Bacillati</taxon>
        <taxon>Bacillota</taxon>
        <taxon>Clostridia</taxon>
        <taxon>Eubacteriales</taxon>
        <taxon>Desulfallaceae</taxon>
        <taxon>Desulfotruncus</taxon>
    </lineage>
</organism>
<evidence type="ECO:0000259" key="8">
    <source>
        <dbReference type="Pfam" id="PF22691"/>
    </source>
</evidence>
<evidence type="ECO:0000313" key="10">
    <source>
        <dbReference type="Proteomes" id="UP000199337"/>
    </source>
</evidence>
<keyword evidence="4" id="KW-0445">Lipid transport</keyword>
<feature type="domain" description="Thiolase C-terminal" evidence="8">
    <location>
        <begin position="244"/>
        <end position="382"/>
    </location>
</feature>
<evidence type="ECO:0000256" key="6">
    <source>
        <dbReference type="ARBA" id="ARBA00032316"/>
    </source>
</evidence>
<dbReference type="InterPro" id="IPR016039">
    <property type="entry name" value="Thiolase-like"/>
</dbReference>
<dbReference type="Pfam" id="PF22691">
    <property type="entry name" value="Thiolase_C_1"/>
    <property type="match status" value="1"/>
</dbReference>
<protein>
    <recommendedName>
        <fullName evidence="1">propanoyl-CoA C-acyltransferase</fullName>
        <ecNumber evidence="1">2.3.1.176</ecNumber>
    </recommendedName>
    <alternativeName>
        <fullName evidence="6">Propanoyl-CoA C-acyltransferase</fullName>
    </alternativeName>
</protein>
<keyword evidence="2" id="KW-0813">Transport</keyword>
<dbReference type="OrthoDB" id="9785768at2"/>
<dbReference type="PANTHER" id="PTHR42870:SF6">
    <property type="entry name" value="ACETYL-COA C-ACYLTRANSFERASE"/>
    <property type="match status" value="1"/>
</dbReference>
<dbReference type="Proteomes" id="UP000199337">
    <property type="component" value="Unassembled WGS sequence"/>
</dbReference>
<evidence type="ECO:0000256" key="1">
    <source>
        <dbReference type="ARBA" id="ARBA00012352"/>
    </source>
</evidence>
<evidence type="ECO:0000256" key="2">
    <source>
        <dbReference type="ARBA" id="ARBA00022448"/>
    </source>
</evidence>
<dbReference type="EC" id="2.3.1.176" evidence="1"/>
<dbReference type="Pfam" id="PF00108">
    <property type="entry name" value="Thiolase_N"/>
    <property type="match status" value="1"/>
</dbReference>
<dbReference type="GO" id="GO:0016747">
    <property type="term" value="F:acyltransferase activity, transferring groups other than amino-acyl groups"/>
    <property type="evidence" value="ECO:0007669"/>
    <property type="project" value="InterPro"/>
</dbReference>
<dbReference type="Gene3D" id="3.40.47.10">
    <property type="match status" value="1"/>
</dbReference>
<keyword evidence="5" id="KW-0446">Lipid-binding</keyword>
<dbReference type="GO" id="GO:0008289">
    <property type="term" value="F:lipid binding"/>
    <property type="evidence" value="ECO:0007669"/>
    <property type="project" value="UniProtKB-KW"/>
</dbReference>
<accession>A0A1I2W1G7</accession>
<evidence type="ECO:0000259" key="7">
    <source>
        <dbReference type="Pfam" id="PF00108"/>
    </source>
</evidence>
<dbReference type="NCBIfam" id="NF004720">
    <property type="entry name" value="PRK06064.1"/>
    <property type="match status" value="1"/>
</dbReference>
<evidence type="ECO:0000313" key="9">
    <source>
        <dbReference type="EMBL" id="SFG93916.1"/>
    </source>
</evidence>
<dbReference type="PANTHER" id="PTHR42870">
    <property type="entry name" value="ACETYL-COA C-ACETYLTRANSFERASE"/>
    <property type="match status" value="1"/>
</dbReference>
<reference evidence="10" key="1">
    <citation type="submission" date="2016-10" db="EMBL/GenBank/DDBJ databases">
        <authorList>
            <person name="Varghese N."/>
            <person name="Submissions S."/>
        </authorList>
    </citation>
    <scope>NUCLEOTIDE SEQUENCE [LARGE SCALE GENOMIC DNA]</scope>
    <source>
        <strain evidence="10">DSM 17038</strain>
    </source>
</reference>
<dbReference type="GO" id="GO:0006869">
    <property type="term" value="P:lipid transport"/>
    <property type="evidence" value="ECO:0007669"/>
    <property type="project" value="UniProtKB-KW"/>
</dbReference>
<dbReference type="CDD" id="cd00829">
    <property type="entry name" value="SCP-x_thiolase"/>
    <property type="match status" value="1"/>
</dbReference>
<feature type="domain" description="Thiolase N-terminal" evidence="7">
    <location>
        <begin position="4"/>
        <end position="221"/>
    </location>
</feature>
<keyword evidence="10" id="KW-1185">Reference proteome</keyword>
<dbReference type="SUPFAM" id="SSF53901">
    <property type="entry name" value="Thiolase-like"/>
    <property type="match status" value="1"/>
</dbReference>
<dbReference type="PROSITE" id="PS00737">
    <property type="entry name" value="THIOLASE_2"/>
    <property type="match status" value="1"/>
</dbReference>
<evidence type="ECO:0000256" key="5">
    <source>
        <dbReference type="ARBA" id="ARBA00023121"/>
    </source>
</evidence>
<evidence type="ECO:0000256" key="3">
    <source>
        <dbReference type="ARBA" id="ARBA00022679"/>
    </source>
</evidence>
<dbReference type="STRING" id="341036.SAMN05660649_03228"/>
<gene>
    <name evidence="9" type="ORF">SAMN05660649_03228</name>
</gene>
<dbReference type="InterPro" id="IPR020616">
    <property type="entry name" value="Thiolase_N"/>
</dbReference>
<dbReference type="RefSeq" id="WP_092472407.1">
    <property type="nucleotide sequence ID" value="NZ_FOOX01000012.1"/>
</dbReference>
<dbReference type="AlphaFoldDB" id="A0A1I2W1G7"/>
<sequence>MRDVAIIGIGSTNFGKNQKGIIELGVEACNKAIADAGIGANEIQCLYLGNFIGEVLTGQAIIAAMVAKGIGLGPVPVTKVEGACASGGIALRQAFLAVATGEVDLALAAGTEKMSAASTSKITSALAGAFDQNLDGKVGTTFPGFFALCFNAYMQKYGVSEKYIHQIAVKSRENAVKNPVCYLRKPTTVDDIMLSYPVAEPLHMADCCPISDGAAAVVLCPVEMAKEYSKKPVKILSVTQTLGTTRISDMPDMIRFDATIRAAQKAYKQAGINAEDVDVAELHDCFTIAEVIDSEDLGFFKKGEGALAAADGETKITGRIPINPSGGLLSRGHPVGATGLAQVYEIVKQLRGEAVNQVPNPEIGLTHNLGGPAAVCTVSILQKI</sequence>
<dbReference type="InterPro" id="IPR002155">
    <property type="entry name" value="Thiolase"/>
</dbReference>